<dbReference type="SUPFAM" id="SSF49299">
    <property type="entry name" value="PKD domain"/>
    <property type="match status" value="1"/>
</dbReference>
<dbReference type="EC" id="3.4.21.4" evidence="7"/>
<feature type="signal peptide" evidence="5">
    <location>
        <begin position="1"/>
        <end position="24"/>
    </location>
</feature>
<protein>
    <submittedName>
        <fullName evidence="7">Trypsin</fullName>
        <ecNumber evidence="7">3.4.21.4</ecNumber>
    </submittedName>
</protein>
<dbReference type="Gene3D" id="2.60.40.10">
    <property type="entry name" value="Immunoglobulins"/>
    <property type="match status" value="2"/>
</dbReference>
<comment type="caution">
    <text evidence="7">The sequence shown here is derived from an EMBL/GenBank/DDBJ whole genome shotgun (WGS) entry which is preliminary data.</text>
</comment>
<keyword evidence="4 7" id="KW-0378">Hydrolase</keyword>
<dbReference type="Pfam" id="PF22352">
    <property type="entry name" value="K319L-like_PKD"/>
    <property type="match status" value="1"/>
</dbReference>
<accession>A0A099KWF1</accession>
<dbReference type="InterPro" id="IPR001254">
    <property type="entry name" value="Trypsin_dom"/>
</dbReference>
<evidence type="ECO:0000256" key="4">
    <source>
        <dbReference type="RuleBase" id="RU363034"/>
    </source>
</evidence>
<dbReference type="RefSeq" id="WP_052056276.1">
    <property type="nucleotide sequence ID" value="NZ_JQED01000007.1"/>
</dbReference>
<dbReference type="PROSITE" id="PS00134">
    <property type="entry name" value="TRYPSIN_HIS"/>
    <property type="match status" value="1"/>
</dbReference>
<dbReference type="PANTHER" id="PTHR24252">
    <property type="entry name" value="ACROSIN-RELATED"/>
    <property type="match status" value="1"/>
</dbReference>
<keyword evidence="3" id="KW-1015">Disulfide bond</keyword>
<gene>
    <name evidence="7" type="ORF">ND2E_2090</name>
</gene>
<dbReference type="Proteomes" id="UP000029843">
    <property type="component" value="Unassembled WGS sequence"/>
</dbReference>
<comment type="subcellular location">
    <subcellularLocation>
        <location evidence="1">Secreted</location>
    </subcellularLocation>
</comment>
<keyword evidence="4" id="KW-0645">Protease</keyword>
<dbReference type="Pfam" id="PF00089">
    <property type="entry name" value="Trypsin"/>
    <property type="match status" value="1"/>
</dbReference>
<dbReference type="GO" id="GO:0005576">
    <property type="term" value="C:extracellular region"/>
    <property type="evidence" value="ECO:0007669"/>
    <property type="project" value="UniProtKB-SubCell"/>
</dbReference>
<dbReference type="AlphaFoldDB" id="A0A099KWF1"/>
<dbReference type="CDD" id="cd00190">
    <property type="entry name" value="Tryp_SPc"/>
    <property type="match status" value="1"/>
</dbReference>
<evidence type="ECO:0000256" key="2">
    <source>
        <dbReference type="ARBA" id="ARBA00022525"/>
    </source>
</evidence>
<proteinExistence type="predicted"/>
<dbReference type="GO" id="GO:0006508">
    <property type="term" value="P:proteolysis"/>
    <property type="evidence" value="ECO:0007669"/>
    <property type="project" value="UniProtKB-KW"/>
</dbReference>
<organism evidence="7 8">
    <name type="scientific">Colwellia psychrerythraea</name>
    <name type="common">Vibrio psychroerythus</name>
    <dbReference type="NCBI Taxonomy" id="28229"/>
    <lineage>
        <taxon>Bacteria</taxon>
        <taxon>Pseudomonadati</taxon>
        <taxon>Pseudomonadota</taxon>
        <taxon>Gammaproteobacteria</taxon>
        <taxon>Alteromonadales</taxon>
        <taxon>Colwelliaceae</taxon>
        <taxon>Colwellia</taxon>
    </lineage>
</organism>
<dbReference type="InterPro" id="IPR009003">
    <property type="entry name" value="Peptidase_S1_PA"/>
</dbReference>
<dbReference type="InterPro" id="IPR013783">
    <property type="entry name" value="Ig-like_fold"/>
</dbReference>
<evidence type="ECO:0000256" key="1">
    <source>
        <dbReference type="ARBA" id="ARBA00004613"/>
    </source>
</evidence>
<dbReference type="PROSITE" id="PS50240">
    <property type="entry name" value="TRYPSIN_DOM"/>
    <property type="match status" value="1"/>
</dbReference>
<keyword evidence="2" id="KW-0964">Secreted</keyword>
<dbReference type="InterPro" id="IPR043504">
    <property type="entry name" value="Peptidase_S1_PA_chymotrypsin"/>
</dbReference>
<dbReference type="PRINTS" id="PR00722">
    <property type="entry name" value="CHYMOTRYPSIN"/>
</dbReference>
<dbReference type="InterPro" id="IPR033116">
    <property type="entry name" value="TRYPSIN_SER"/>
</dbReference>
<evidence type="ECO:0000313" key="8">
    <source>
        <dbReference type="Proteomes" id="UP000029843"/>
    </source>
</evidence>
<evidence type="ECO:0000259" key="6">
    <source>
        <dbReference type="PROSITE" id="PS50240"/>
    </source>
</evidence>
<dbReference type="SUPFAM" id="SSF50494">
    <property type="entry name" value="Trypsin-like serine proteases"/>
    <property type="match status" value="1"/>
</dbReference>
<feature type="chain" id="PRO_5001957399" evidence="5">
    <location>
        <begin position="25"/>
        <end position="660"/>
    </location>
</feature>
<dbReference type="GO" id="GO:0051604">
    <property type="term" value="P:protein maturation"/>
    <property type="evidence" value="ECO:0007669"/>
    <property type="project" value="UniProtKB-ARBA"/>
</dbReference>
<evidence type="ECO:0000256" key="5">
    <source>
        <dbReference type="SAM" id="SignalP"/>
    </source>
</evidence>
<dbReference type="InterPro" id="IPR035986">
    <property type="entry name" value="PKD_dom_sf"/>
</dbReference>
<dbReference type="InterPro" id="IPR018114">
    <property type="entry name" value="TRYPSIN_HIS"/>
</dbReference>
<dbReference type="FunFam" id="2.40.10.10:FF:000047">
    <property type="entry name" value="Trypsin eta"/>
    <property type="match status" value="1"/>
</dbReference>
<dbReference type="PANTHER" id="PTHR24252:SF7">
    <property type="entry name" value="HYALIN"/>
    <property type="match status" value="1"/>
</dbReference>
<evidence type="ECO:0000313" key="7">
    <source>
        <dbReference type="EMBL" id="KGJ94157.1"/>
    </source>
</evidence>
<evidence type="ECO:0000256" key="3">
    <source>
        <dbReference type="ARBA" id="ARBA00023157"/>
    </source>
</evidence>
<dbReference type="InterPro" id="IPR001314">
    <property type="entry name" value="Peptidase_S1A"/>
</dbReference>
<dbReference type="PROSITE" id="PS00135">
    <property type="entry name" value="TRYPSIN_SER"/>
    <property type="match status" value="1"/>
</dbReference>
<dbReference type="EMBL" id="JQED01000007">
    <property type="protein sequence ID" value="KGJ94157.1"/>
    <property type="molecule type" value="Genomic_DNA"/>
</dbReference>
<dbReference type="PATRIC" id="fig|28229.4.peg.1115"/>
<name>A0A099KWF1_COLPS</name>
<sequence precursor="true">MKFNNFVIAFVSTAITLYSQASSAAPSSGSGEQIKRSTSQRIINGVEAKKDDYPFITGLIASSTREGGEISPFCGASFIGGHYILTASHCVDGSIASDIDVVVGEHDLKDRTTGVRYKVAQIYMHEGYDSVATNNDIAILELETAITNVTPIKPLTVELESLLNTGDLLTVMGWGNLSVEDQSFPTVLQEVDVALYDRAECNTAYGGGLTEQMLCAGFAAGGKDSCQGDSGGPLVINKNGEWYQAGVVSFGEGCAVPGFPGVYARVSQFLDWIKQKKAGVSYQQKPNLGYVENGYEDTTILKFKNLSAIEYTITDIQFTDLKNVAQPTIESNNCNSTALKQNESCEFSVKVTSSQLGQGGFNISVSTTHPENSLAEQFFSINALEKSTLDMQTLLDINNDNVEWYSGGDAVWQAQTTKVLRGENAVASGDIINAQNSVLLAIIKNPDVNNFSFHYLVQAEEGYDGLKIALNGHNTGFFATGITQEIFREEKIALTEGTDRIAFIFSKDESDDGAEVGLNKAYIDFVSTNTSNTAPVINLSQAVYAVNTQKEVLLDASKSTDKEGNSLTYKWELVGDKLGAVLKNANLAQATFVAGDKAGKVTFKVIVTDQQGATSSKVGSVTITKDTTVVKAAAETKKSGGAGGFLLLFSLLFLPLRSRK</sequence>
<dbReference type="Gene3D" id="2.40.10.10">
    <property type="entry name" value="Trypsin-like serine proteases"/>
    <property type="match status" value="1"/>
</dbReference>
<keyword evidence="4" id="KW-0720">Serine protease</keyword>
<dbReference type="GO" id="GO:0004252">
    <property type="term" value="F:serine-type endopeptidase activity"/>
    <property type="evidence" value="ECO:0007669"/>
    <property type="project" value="UniProtKB-EC"/>
</dbReference>
<keyword evidence="5" id="KW-0732">Signal</keyword>
<feature type="domain" description="Peptidase S1" evidence="6">
    <location>
        <begin position="42"/>
        <end position="278"/>
    </location>
</feature>
<dbReference type="SMART" id="SM00020">
    <property type="entry name" value="Tryp_SPc"/>
    <property type="match status" value="1"/>
</dbReference>
<reference evidence="7 8" key="1">
    <citation type="submission" date="2014-08" db="EMBL/GenBank/DDBJ databases">
        <title>Genomic and Phenotypic Diversity of Colwellia psychrerythraea strains from Disparate Marine Basins.</title>
        <authorList>
            <person name="Techtmann S.M."/>
            <person name="Stelling S.C."/>
            <person name="Utturkar S.M."/>
            <person name="Alshibli N."/>
            <person name="Harris A."/>
            <person name="Brown S.D."/>
            <person name="Hazen T.C."/>
        </authorList>
    </citation>
    <scope>NUCLEOTIDE SEQUENCE [LARGE SCALE GENOMIC DNA]</scope>
    <source>
        <strain evidence="7 8">ND2E</strain>
    </source>
</reference>